<dbReference type="Proteomes" id="UP000266302">
    <property type="component" value="Unassembled WGS sequence"/>
</dbReference>
<dbReference type="AlphaFoldDB" id="A0A398CAW7"/>
<reference evidence="1 2" key="1">
    <citation type="submission" date="2018-09" db="EMBL/GenBank/DDBJ databases">
        <title>Draft genome of Simplicispira sp. NY-02.</title>
        <authorList>
            <person name="Im W.T."/>
        </authorList>
    </citation>
    <scope>NUCLEOTIDE SEQUENCE [LARGE SCALE GENOMIC DNA]</scope>
    <source>
        <strain evidence="1 2">NY-02</strain>
    </source>
</reference>
<accession>A0A398CAW7</accession>
<dbReference type="RefSeq" id="WP_119108790.1">
    <property type="nucleotide sequence ID" value="NZ_QXJC01000003.1"/>
</dbReference>
<evidence type="ECO:0000313" key="2">
    <source>
        <dbReference type="Proteomes" id="UP000266302"/>
    </source>
</evidence>
<evidence type="ECO:0000313" key="1">
    <source>
        <dbReference type="EMBL" id="RID98127.1"/>
    </source>
</evidence>
<protein>
    <submittedName>
        <fullName evidence="1">Uncharacterized protein</fullName>
    </submittedName>
</protein>
<name>A0A398CAW7_9BURK</name>
<proteinExistence type="predicted"/>
<keyword evidence="2" id="KW-1185">Reference proteome</keyword>
<dbReference type="EMBL" id="QXJC01000003">
    <property type="protein sequence ID" value="RID98127.1"/>
    <property type="molecule type" value="Genomic_DNA"/>
</dbReference>
<gene>
    <name evidence="1" type="ORF">D3F03_07590</name>
</gene>
<comment type="caution">
    <text evidence="1">The sequence shown here is derived from an EMBL/GenBank/DDBJ whole genome shotgun (WGS) entry which is preliminary data.</text>
</comment>
<dbReference type="OrthoDB" id="8795257at2"/>
<organism evidence="1 2">
    <name type="scientific">Simplicispira hankyongi</name>
    <dbReference type="NCBI Taxonomy" id="2315688"/>
    <lineage>
        <taxon>Bacteria</taxon>
        <taxon>Pseudomonadati</taxon>
        <taxon>Pseudomonadota</taxon>
        <taxon>Betaproteobacteria</taxon>
        <taxon>Burkholderiales</taxon>
        <taxon>Comamonadaceae</taxon>
        <taxon>Simplicispira</taxon>
    </lineage>
</organism>
<sequence length="84" mass="9562">MATQTIDIPGYKLFPSPRNRHRDVFDVQVFVPYPYALIVLEDFHFGGKATLFAACRASDGKMGQLVSFELDADCEKFERLFTPD</sequence>